<organism evidence="5 6">
    <name type="scientific">Robertkochia marina</name>
    <dbReference type="NCBI Taxonomy" id="1227945"/>
    <lineage>
        <taxon>Bacteria</taxon>
        <taxon>Pseudomonadati</taxon>
        <taxon>Bacteroidota</taxon>
        <taxon>Flavobacteriia</taxon>
        <taxon>Flavobacteriales</taxon>
        <taxon>Flavobacteriaceae</taxon>
        <taxon>Robertkochia</taxon>
    </lineage>
</organism>
<dbReference type="PANTHER" id="PTHR30231">
    <property type="entry name" value="DNA POLYMERASE III SUBUNIT EPSILON"/>
    <property type="match status" value="1"/>
</dbReference>
<evidence type="ECO:0000313" key="5">
    <source>
        <dbReference type="EMBL" id="THD65509.1"/>
    </source>
</evidence>
<evidence type="ECO:0000256" key="2">
    <source>
        <dbReference type="ARBA" id="ARBA00022801"/>
    </source>
</evidence>
<dbReference type="Gene3D" id="3.30.420.10">
    <property type="entry name" value="Ribonuclease H-like superfamily/Ribonuclease H"/>
    <property type="match status" value="1"/>
</dbReference>
<dbReference type="SUPFAM" id="SSF53098">
    <property type="entry name" value="Ribonuclease H-like"/>
    <property type="match status" value="1"/>
</dbReference>
<dbReference type="InterPro" id="IPR013520">
    <property type="entry name" value="Ribonucl_H"/>
</dbReference>
<evidence type="ECO:0000259" key="4">
    <source>
        <dbReference type="SMART" id="SM00479"/>
    </source>
</evidence>
<protein>
    <submittedName>
        <fullName evidence="5">3'-5' exonuclease</fullName>
    </submittedName>
</protein>
<reference evidence="5 6" key="1">
    <citation type="submission" date="2019-04" db="EMBL/GenBank/DDBJ databases">
        <title>Draft genome sequence of Robertkochia marina CC-AMO-30D.</title>
        <authorList>
            <person name="Hameed A."/>
            <person name="Lin S.-Y."/>
            <person name="Shahina M."/>
            <person name="Lai W.-A."/>
            <person name="Young C.-C."/>
        </authorList>
    </citation>
    <scope>NUCLEOTIDE SEQUENCE [LARGE SCALE GENOMIC DNA]</scope>
    <source>
        <strain evidence="5 6">CC-AMO-30D</strain>
    </source>
</reference>
<sequence length="222" mass="25817">MKTWFQRKQENKYPEFWEAYIQSISEDLPKLVSETTFIALDTETTGFDLKEDRILSIGALKIFNGRIDTGNTLELHLSQTHFNPKTVPIHGIINQPNYKTITEKEFIEQLLKYIGNAPIIAHHASFDISMINAALIRNNLPTLKNKVFDTMKFYKRGLITSNFIDRDRSYSLDEVAEKLNIALKDRHTAPGDAYITALIFLKLWRKWDKNRSLKTKSLLRLQ</sequence>
<dbReference type="GO" id="GO:0006259">
    <property type="term" value="P:DNA metabolic process"/>
    <property type="evidence" value="ECO:0007669"/>
    <property type="project" value="UniProtKB-ARBA"/>
</dbReference>
<dbReference type="OrthoDB" id="9803913at2"/>
<dbReference type="EMBL" id="SSMC01000005">
    <property type="protein sequence ID" value="THD65509.1"/>
    <property type="molecule type" value="Genomic_DNA"/>
</dbReference>
<evidence type="ECO:0000256" key="3">
    <source>
        <dbReference type="ARBA" id="ARBA00022839"/>
    </source>
</evidence>
<proteinExistence type="predicted"/>
<dbReference type="GO" id="GO:0003676">
    <property type="term" value="F:nucleic acid binding"/>
    <property type="evidence" value="ECO:0007669"/>
    <property type="project" value="InterPro"/>
</dbReference>
<dbReference type="InterPro" id="IPR012337">
    <property type="entry name" value="RNaseH-like_sf"/>
</dbReference>
<dbReference type="RefSeq" id="WP_136337203.1">
    <property type="nucleotide sequence ID" value="NZ_QXMP01000025.1"/>
</dbReference>
<name>A0A4S3LZ70_9FLAO</name>
<dbReference type="GO" id="GO:0005829">
    <property type="term" value="C:cytosol"/>
    <property type="evidence" value="ECO:0007669"/>
    <property type="project" value="TreeGrafter"/>
</dbReference>
<keyword evidence="1" id="KW-0540">Nuclease</keyword>
<keyword evidence="2" id="KW-0378">Hydrolase</keyword>
<dbReference type="CDD" id="cd06127">
    <property type="entry name" value="DEDDh"/>
    <property type="match status" value="1"/>
</dbReference>
<dbReference type="SMART" id="SM00479">
    <property type="entry name" value="EXOIII"/>
    <property type="match status" value="1"/>
</dbReference>
<comment type="caution">
    <text evidence="5">The sequence shown here is derived from an EMBL/GenBank/DDBJ whole genome shotgun (WGS) entry which is preliminary data.</text>
</comment>
<dbReference type="AlphaFoldDB" id="A0A4S3LZ70"/>
<accession>A0A4S3LZ70</accession>
<feature type="domain" description="Exonuclease" evidence="4">
    <location>
        <begin position="36"/>
        <end position="209"/>
    </location>
</feature>
<dbReference type="PANTHER" id="PTHR30231:SF4">
    <property type="entry name" value="PROTEIN NEN2"/>
    <property type="match status" value="1"/>
</dbReference>
<dbReference type="Pfam" id="PF00929">
    <property type="entry name" value="RNase_T"/>
    <property type="match status" value="1"/>
</dbReference>
<evidence type="ECO:0000256" key="1">
    <source>
        <dbReference type="ARBA" id="ARBA00022722"/>
    </source>
</evidence>
<dbReference type="GO" id="GO:0008408">
    <property type="term" value="F:3'-5' exonuclease activity"/>
    <property type="evidence" value="ECO:0007669"/>
    <property type="project" value="TreeGrafter"/>
</dbReference>
<dbReference type="InterPro" id="IPR036397">
    <property type="entry name" value="RNaseH_sf"/>
</dbReference>
<keyword evidence="6" id="KW-1185">Reference proteome</keyword>
<evidence type="ECO:0000313" key="6">
    <source>
        <dbReference type="Proteomes" id="UP000305939"/>
    </source>
</evidence>
<dbReference type="Proteomes" id="UP000305939">
    <property type="component" value="Unassembled WGS sequence"/>
</dbReference>
<keyword evidence="3 5" id="KW-0269">Exonuclease</keyword>
<gene>
    <name evidence="5" type="ORF">E7Z59_15120</name>
</gene>